<feature type="region of interest" description="Disordered" evidence="1">
    <location>
        <begin position="205"/>
        <end position="224"/>
    </location>
</feature>
<name>A0AAN8WYR7_HALRR</name>
<feature type="non-terminal residue" evidence="3">
    <location>
        <position position="508"/>
    </location>
</feature>
<dbReference type="EMBL" id="JAXCGZ010015114">
    <property type="protein sequence ID" value="KAK7071233.1"/>
    <property type="molecule type" value="Genomic_DNA"/>
</dbReference>
<dbReference type="AlphaFoldDB" id="A0AAN8WYR7"/>
<dbReference type="InterPro" id="IPR016186">
    <property type="entry name" value="C-type_lectin-like/link_sf"/>
</dbReference>
<dbReference type="InterPro" id="IPR001304">
    <property type="entry name" value="C-type_lectin-like"/>
</dbReference>
<dbReference type="SUPFAM" id="SSF56436">
    <property type="entry name" value="C-type lectin-like"/>
    <property type="match status" value="1"/>
</dbReference>
<comment type="caution">
    <text evidence="3">The sequence shown here is derived from an EMBL/GenBank/DDBJ whole genome shotgun (WGS) entry which is preliminary data.</text>
</comment>
<accession>A0AAN8WYR7</accession>
<evidence type="ECO:0000313" key="3">
    <source>
        <dbReference type="EMBL" id="KAK7071233.1"/>
    </source>
</evidence>
<evidence type="ECO:0000259" key="2">
    <source>
        <dbReference type="PROSITE" id="PS50041"/>
    </source>
</evidence>
<gene>
    <name evidence="3" type="ORF">SK128_000325</name>
</gene>
<feature type="domain" description="C-type lectin" evidence="2">
    <location>
        <begin position="386"/>
        <end position="508"/>
    </location>
</feature>
<feature type="compositionally biased region" description="Polar residues" evidence="1">
    <location>
        <begin position="214"/>
        <end position="223"/>
    </location>
</feature>
<dbReference type="InterPro" id="IPR016187">
    <property type="entry name" value="CTDL_fold"/>
</dbReference>
<organism evidence="3 4">
    <name type="scientific">Halocaridina rubra</name>
    <name type="common">Hawaiian red shrimp</name>
    <dbReference type="NCBI Taxonomy" id="373956"/>
    <lineage>
        <taxon>Eukaryota</taxon>
        <taxon>Metazoa</taxon>
        <taxon>Ecdysozoa</taxon>
        <taxon>Arthropoda</taxon>
        <taxon>Crustacea</taxon>
        <taxon>Multicrustacea</taxon>
        <taxon>Malacostraca</taxon>
        <taxon>Eumalacostraca</taxon>
        <taxon>Eucarida</taxon>
        <taxon>Decapoda</taxon>
        <taxon>Pleocyemata</taxon>
        <taxon>Caridea</taxon>
        <taxon>Atyoidea</taxon>
        <taxon>Atyidae</taxon>
        <taxon>Halocaridina</taxon>
    </lineage>
</organism>
<evidence type="ECO:0000256" key="1">
    <source>
        <dbReference type="SAM" id="MobiDB-lite"/>
    </source>
</evidence>
<reference evidence="3 4" key="1">
    <citation type="submission" date="2023-11" db="EMBL/GenBank/DDBJ databases">
        <title>Halocaridina rubra genome assembly.</title>
        <authorList>
            <person name="Smith C."/>
        </authorList>
    </citation>
    <scope>NUCLEOTIDE SEQUENCE [LARGE SCALE GENOMIC DNA]</scope>
    <source>
        <strain evidence="3">EP-1</strain>
        <tissue evidence="3">Whole</tissue>
    </source>
</reference>
<dbReference type="CDD" id="cd00037">
    <property type="entry name" value="CLECT"/>
    <property type="match status" value="1"/>
</dbReference>
<dbReference type="Proteomes" id="UP001381693">
    <property type="component" value="Unassembled WGS sequence"/>
</dbReference>
<dbReference type="Gene3D" id="3.10.100.10">
    <property type="entry name" value="Mannose-Binding Protein A, subunit A"/>
    <property type="match status" value="1"/>
</dbReference>
<dbReference type="PROSITE" id="PS50041">
    <property type="entry name" value="C_TYPE_LECTIN_2"/>
    <property type="match status" value="1"/>
</dbReference>
<sequence>MANYPEQVFQNHMVHHPLLQYQMLFPSLLMSLGAPPLGNDDEDLMFSAEGNVNSIDYLRFSALANQLAITQINQVLMDIVKEPGGDNLNALMEFQKSFLEIVNTGFSQMERRMAENKINIKTNNEIMLKQDAIMTSVQDMVAKGFLDSLSKMVEIHGSVKRQTSESLSNAKEVKGILSNIAGNIDQLNIVYRDLANSSVAWSSSEVKPAEDALDSTSQSTEESNAAKEALLQIQNHLQNLTNALENFITASLEAAEKGKESLETMKEYCTKAISQPPVIDLCNITQKVEDTLDNNLKEIQPQFQNLTQDVGKFDATLVEAREDLRGLHEALAANMTKSEGDLQNLRKLTESGFSDLLARIENLTTVAATSSPTTPASICPEEFFLAGEECFYLPIDDHLDHSSAVEACRQLDAHLADPDDVLDFIIVLKDLNFNASSGVWLGGEEKEPPKQDSESTSYHNTEWHWVPSKKKIDHGWNAGFPRKIADSCLFFIARGLENGDCFDQRDYV</sequence>
<evidence type="ECO:0000313" key="4">
    <source>
        <dbReference type="Proteomes" id="UP001381693"/>
    </source>
</evidence>
<keyword evidence="4" id="KW-1185">Reference proteome</keyword>
<proteinExistence type="predicted"/>
<protein>
    <recommendedName>
        <fullName evidence="2">C-type lectin domain-containing protein</fullName>
    </recommendedName>
</protein>